<keyword evidence="4" id="KW-1185">Reference proteome</keyword>
<protein>
    <submittedName>
        <fullName evidence="3">Beta-lactamase family protein</fullName>
    </submittedName>
</protein>
<dbReference type="InterPro" id="IPR001466">
    <property type="entry name" value="Beta-lactam-related"/>
</dbReference>
<evidence type="ECO:0000256" key="1">
    <source>
        <dbReference type="SAM" id="MobiDB-lite"/>
    </source>
</evidence>
<evidence type="ECO:0000313" key="4">
    <source>
        <dbReference type="Proteomes" id="UP000053958"/>
    </source>
</evidence>
<comment type="caution">
    <text evidence="3">The sequence shown here is derived from an EMBL/GenBank/DDBJ whole genome shotgun (WGS) entry which is preliminary data.</text>
</comment>
<proteinExistence type="predicted"/>
<organism evidence="3 4">
    <name type="scientific">Rasamsonia emersonii (strain ATCC 16479 / CBS 393.64 / IMI 116815)</name>
    <dbReference type="NCBI Taxonomy" id="1408163"/>
    <lineage>
        <taxon>Eukaryota</taxon>
        <taxon>Fungi</taxon>
        <taxon>Dikarya</taxon>
        <taxon>Ascomycota</taxon>
        <taxon>Pezizomycotina</taxon>
        <taxon>Eurotiomycetes</taxon>
        <taxon>Eurotiomycetidae</taxon>
        <taxon>Eurotiales</taxon>
        <taxon>Trichocomaceae</taxon>
        <taxon>Rasamsonia</taxon>
    </lineage>
</organism>
<dbReference type="PANTHER" id="PTHR43283:SF3">
    <property type="entry name" value="BETA-LACTAMASE FAMILY PROTEIN (AFU_ORTHOLOGUE AFUA_5G07500)"/>
    <property type="match status" value="1"/>
</dbReference>
<dbReference type="SUPFAM" id="SSF56601">
    <property type="entry name" value="beta-lactamase/transpeptidase-like"/>
    <property type="match status" value="1"/>
</dbReference>
<dbReference type="GeneID" id="25313339"/>
<dbReference type="RefSeq" id="XP_013331560.1">
    <property type="nucleotide sequence ID" value="XM_013476106.1"/>
</dbReference>
<dbReference type="InterPro" id="IPR050789">
    <property type="entry name" value="Diverse_Enzym_Activities"/>
</dbReference>
<dbReference type="PANTHER" id="PTHR43283">
    <property type="entry name" value="BETA-LACTAMASE-RELATED"/>
    <property type="match status" value="1"/>
</dbReference>
<sequence>MALSTETINTLRAKVDAACANQESGIPGTVFVVVGRDGKEKFAYAGGKRGYGSSEPMTLDNIFSIASCTKMITGIACMQLVEQGRLALDDAAQVERLAPELKDVKVLQPDGTLVEKKRGITLRMLLSHTAGFGYSFFNEQLRDFNRPTGYDEFSGHIYDVTQPLTFQPGEGWQYGVGIDWAGILVERVTGLSLNDYFQRYIFEPLGLKNIFFIPNESMKKNLAYMHQRAPNGQLSRRDHLLHRSLICSHQPNGAAVADITSEILATLLNNGTSPTTGKQILRKETVDEMFRNQIPEFPDFGRKLIPDAKPDLTNPIPNLYPSDGPQGWGLTFMLTGGPTGRSSGTAWWAGLPNLFWWCDREKGVAGMICSQILPFADPQILGLWMDLEGTVYKALAHSSLKAASVETAFNRGSTKQCRKKTKSAMEQDCETATVGSSSSSSVNHPLLNSNPLFSQPQMDGSLNGLSLSSQNNNDPFSSMSTWDPLVFSDLSDGTRLGLNSAENATWHGEPRLVPPPPDYNEDLYTTGLMMDDAEDWFQYLDSHGTTSDSKLDVVNTPVSPFSAPQVNGYGCDWTNIASCMGRPNVSSFLPRNSDRDHSPNNKKDPYSPPRTDTQLSLSSQRIVDEFFRSETARNLLRVYHDSIENALTCWLTERNCPYSRNHKQRSPSRSRISISIDGEWGPQWSNRICARVCRLDRAYAAVRGRSLTMNEERMASRALHAAIMAFASQWSPESVAKLDMHVRGKSEAMPSPLGKDLERSVPERLWNEASYVLNEAAHTESFRVIFAHMIFSLTQRPLNGSGDASGLESPQRDNQAPGLVELHRLFDSDRAPLFLETAVRQMFSCRHKLTRFQRECKTGSLSAEDHETVNLLFWLGVMFDTLTAAMYQRPLVVSDEDSEINCSVTQSQQVQTDVKADNHIDLDGWDFATSPNARKRNVRRVWGDLFLQQGAAGEMPENSIPRWPCAYEAAAETLSDAAPVKVLLFRRVTRLQTLVYRGAEPEQLEEAIQDTFRIYDYWNRTYGVFMQDCVAHHDSLPPRIQSWYVLLAGHWHLAAILLADTVESIDKGRMGLDSQRESRLATNLVANLKTENAVAISRLAQSSLRSGSKSATTTTTTTREFQFQFHDAVMNDGGAVLTEPWTAVLIRSFARAGYILLDRVRAMNDAFDEEARQQCAFCIEALWSLGKKSDMASVAARSLSSSLDEAIRLHCQNRLFV</sequence>
<dbReference type="AlphaFoldDB" id="A0A0F4Z4Z0"/>
<dbReference type="EMBL" id="LASV01000041">
    <property type="protein sequence ID" value="KKA24948.1"/>
    <property type="molecule type" value="Genomic_DNA"/>
</dbReference>
<dbReference type="Pfam" id="PF00144">
    <property type="entry name" value="Beta-lactamase"/>
    <property type="match status" value="1"/>
</dbReference>
<dbReference type="InterPro" id="IPR012338">
    <property type="entry name" value="Beta-lactam/transpept-like"/>
</dbReference>
<dbReference type="Proteomes" id="UP000053958">
    <property type="component" value="Unassembled WGS sequence"/>
</dbReference>
<dbReference type="Gene3D" id="3.40.710.10">
    <property type="entry name" value="DD-peptidase/beta-lactamase superfamily"/>
    <property type="match status" value="1"/>
</dbReference>
<feature type="region of interest" description="Disordered" evidence="1">
    <location>
        <begin position="587"/>
        <end position="615"/>
    </location>
</feature>
<evidence type="ECO:0000313" key="3">
    <source>
        <dbReference type="EMBL" id="KKA24948.1"/>
    </source>
</evidence>
<gene>
    <name evidence="3" type="ORF">T310_1027</name>
</gene>
<name>A0A0F4Z4Z0_RASE3</name>
<accession>A0A0F4Z4Z0</accession>
<reference evidence="3 4" key="1">
    <citation type="submission" date="2015-04" db="EMBL/GenBank/DDBJ databases">
        <authorList>
            <person name="Heijne W.H."/>
            <person name="Fedorova N.D."/>
            <person name="Nierman W.C."/>
            <person name="Vollebregt A.W."/>
            <person name="Zhao Z."/>
            <person name="Wu L."/>
            <person name="Kumar M."/>
            <person name="Stam H."/>
            <person name="van den Berg M.A."/>
            <person name="Pel H.J."/>
        </authorList>
    </citation>
    <scope>NUCLEOTIDE SEQUENCE [LARGE SCALE GENOMIC DNA]</scope>
    <source>
        <strain evidence="3 4">CBS 393.64</strain>
    </source>
</reference>
<dbReference type="STRING" id="1408163.A0A0F4Z4Z0"/>
<feature type="domain" description="Beta-lactamase-related" evidence="2">
    <location>
        <begin position="22"/>
        <end position="374"/>
    </location>
</feature>
<evidence type="ECO:0000259" key="2">
    <source>
        <dbReference type="Pfam" id="PF00144"/>
    </source>
</evidence>
<feature type="compositionally biased region" description="Basic and acidic residues" evidence="1">
    <location>
        <begin position="592"/>
        <end position="605"/>
    </location>
</feature>
<dbReference type="OrthoDB" id="4222386at2759"/>